<dbReference type="InterPro" id="IPR011761">
    <property type="entry name" value="ATP-grasp"/>
</dbReference>
<dbReference type="PANTHER" id="PTHR23132:SF23">
    <property type="entry name" value="D-ALANINE--D-ALANINE LIGASE B"/>
    <property type="match status" value="1"/>
</dbReference>
<dbReference type="PATRIC" id="fig|76936.10.peg.1194"/>
<comment type="function">
    <text evidence="14">Cell wall formation.</text>
</comment>
<dbReference type="Pfam" id="PF07478">
    <property type="entry name" value="Dala_Dala_lig_C"/>
    <property type="match status" value="1"/>
</dbReference>
<evidence type="ECO:0000256" key="6">
    <source>
        <dbReference type="ARBA" id="ARBA00022490"/>
    </source>
</evidence>
<comment type="catalytic activity">
    <reaction evidence="13 14">
        <text>2 D-alanine + ATP = D-alanyl-D-alanine + ADP + phosphate + H(+)</text>
        <dbReference type="Rhea" id="RHEA:11224"/>
        <dbReference type="ChEBI" id="CHEBI:15378"/>
        <dbReference type="ChEBI" id="CHEBI:30616"/>
        <dbReference type="ChEBI" id="CHEBI:43474"/>
        <dbReference type="ChEBI" id="CHEBI:57416"/>
        <dbReference type="ChEBI" id="CHEBI:57822"/>
        <dbReference type="ChEBI" id="CHEBI:456216"/>
        <dbReference type="EC" id="6.3.2.4"/>
    </reaction>
</comment>
<keyword evidence="12 14" id="KW-0961">Cell wall biogenesis/degradation</keyword>
<evidence type="ECO:0000256" key="1">
    <source>
        <dbReference type="ARBA" id="ARBA00001936"/>
    </source>
</evidence>
<comment type="cofactor">
    <cofactor evidence="2">
        <name>Mg(2+)</name>
        <dbReference type="ChEBI" id="CHEBI:18420"/>
    </cofactor>
</comment>
<reference evidence="17" key="3">
    <citation type="submission" date="2015-11" db="EMBL/GenBank/DDBJ databases">
        <authorList>
            <person name="Zhang Y."/>
            <person name="Guo Z."/>
        </authorList>
    </citation>
    <scope>NUCLEOTIDE SEQUENCE</scope>
    <source>
        <strain evidence="17">1</strain>
    </source>
</reference>
<dbReference type="PROSITE" id="PS00844">
    <property type="entry name" value="DALA_DALA_LIGASE_2"/>
    <property type="match status" value="1"/>
</dbReference>
<protein>
    <recommendedName>
        <fullName evidence="5 14">D-alanine--D-alanine ligase</fullName>
        <ecNumber evidence="5 14">6.3.2.4</ecNumber>
    </recommendedName>
    <alternativeName>
        <fullName evidence="14">D-Ala-D-Ala ligase</fullName>
    </alternativeName>
    <alternativeName>
        <fullName evidence="14">D-alanylalanine synthetase</fullName>
    </alternativeName>
</protein>
<dbReference type="GO" id="GO:0046872">
    <property type="term" value="F:metal ion binding"/>
    <property type="evidence" value="ECO:0007669"/>
    <property type="project" value="InterPro"/>
</dbReference>
<dbReference type="HAMAP" id="MF_00047">
    <property type="entry name" value="Dala_Dala_lig"/>
    <property type="match status" value="1"/>
</dbReference>
<name>A0A099UCH5_9HELI</name>
<dbReference type="OrthoDB" id="9813261at2"/>
<comment type="pathway">
    <text evidence="14">Cell wall biogenesis; peptidoglycan biosynthesis.</text>
</comment>
<evidence type="ECO:0000256" key="9">
    <source>
        <dbReference type="ARBA" id="ARBA00022840"/>
    </source>
</evidence>
<dbReference type="InterPro" id="IPR005905">
    <property type="entry name" value="D_ala_D_ala"/>
</dbReference>
<reference evidence="20" key="2">
    <citation type="submission" date="2015-11" db="EMBL/GenBank/DDBJ databases">
        <authorList>
            <person name="Anvar S.Y."/>
        </authorList>
    </citation>
    <scope>NUCLEOTIDE SEQUENCE [LARGE SCALE GENOMIC DNA]</scope>
</reference>
<evidence type="ECO:0000256" key="4">
    <source>
        <dbReference type="ARBA" id="ARBA00010871"/>
    </source>
</evidence>
<evidence type="ECO:0000313" key="17">
    <source>
        <dbReference type="EMBL" id="CUU40108.1"/>
    </source>
</evidence>
<evidence type="ECO:0000256" key="14">
    <source>
        <dbReference type="HAMAP-Rule" id="MF_00047"/>
    </source>
</evidence>
<dbReference type="NCBIfam" id="TIGR01205">
    <property type="entry name" value="D_ala_D_alaTIGR"/>
    <property type="match status" value="1"/>
</dbReference>
<keyword evidence="9 15" id="KW-0067">ATP-binding</keyword>
<dbReference type="NCBIfam" id="NF002527">
    <property type="entry name" value="PRK01966.1-3"/>
    <property type="match status" value="1"/>
</dbReference>
<sequence>MKYDVLFGGVSFEHEISIVSAIAIKKILGEKIESFIFLDSEHRFYLIPADSMKSKFFSSGAYKKCIELFVGQGGFYKKSFFGLNAITPHIVLNLIHGADGEDGSISALLDFYKIAFIGPRTESSVMSFNKALTKLFARERGVKVLEYALLTREDSKNVEDKLSNLKYPLILKPARLGSSIGVSVVNEPKEIEYAMDLAFEYDDMILAEHFTSGIKEYNLAGCKVKSGAGSEFAYSIIEEPSKKELLDFEHKYLDFSRTSQVLKADISPELEAKIKESFTALYENAFEGALIRCDFFVIDNEVYLNEINPIPGSMANYLFEDFVSMVDSLAYSLPKKHNINVSYKYIEQIHHAKGK</sequence>
<dbReference type="InterPro" id="IPR011127">
    <property type="entry name" value="Dala_Dala_lig_N"/>
</dbReference>
<comment type="subcellular location">
    <subcellularLocation>
        <location evidence="3 14">Cytoplasm</location>
    </subcellularLocation>
</comment>
<evidence type="ECO:0000256" key="2">
    <source>
        <dbReference type="ARBA" id="ARBA00001946"/>
    </source>
</evidence>
<dbReference type="RefSeq" id="WP_034327705.1">
    <property type="nucleotide sequence ID" value="NZ_CAJTQN010000003.1"/>
</dbReference>
<dbReference type="GO" id="GO:0071555">
    <property type="term" value="P:cell wall organization"/>
    <property type="evidence" value="ECO:0007669"/>
    <property type="project" value="UniProtKB-KW"/>
</dbReference>
<keyword evidence="7 14" id="KW-0436">Ligase</keyword>
<dbReference type="InterPro" id="IPR016185">
    <property type="entry name" value="PreATP-grasp_dom_sf"/>
</dbReference>
<dbReference type="Pfam" id="PF01820">
    <property type="entry name" value="Dala_Dala_lig_N"/>
    <property type="match status" value="1"/>
</dbReference>
<dbReference type="EMBL" id="LN907858">
    <property type="protein sequence ID" value="CUU40108.1"/>
    <property type="molecule type" value="Genomic_DNA"/>
</dbReference>
<dbReference type="Proteomes" id="UP000064525">
    <property type="component" value="Chromosome I"/>
</dbReference>
<evidence type="ECO:0000259" key="16">
    <source>
        <dbReference type="PROSITE" id="PS50975"/>
    </source>
</evidence>
<gene>
    <name evidence="14" type="primary">ddl</name>
    <name evidence="17" type="ORF">BN2458_PEG1223</name>
    <name evidence="18" type="ORF">LS75_004795</name>
</gene>
<keyword evidence="10 14" id="KW-0133">Cell shape</keyword>
<dbReference type="PANTHER" id="PTHR23132">
    <property type="entry name" value="D-ALANINE--D-ALANINE LIGASE"/>
    <property type="match status" value="1"/>
</dbReference>
<dbReference type="AlphaFoldDB" id="A0A099UCH5"/>
<evidence type="ECO:0000256" key="11">
    <source>
        <dbReference type="ARBA" id="ARBA00022984"/>
    </source>
</evidence>
<dbReference type="Proteomes" id="UP000029925">
    <property type="component" value="Unassembled WGS sequence"/>
</dbReference>
<dbReference type="Gene3D" id="3.30.470.20">
    <property type="entry name" value="ATP-grasp fold, B domain"/>
    <property type="match status" value="1"/>
</dbReference>
<proteinExistence type="inferred from homology"/>
<dbReference type="GO" id="GO:0009252">
    <property type="term" value="P:peptidoglycan biosynthetic process"/>
    <property type="evidence" value="ECO:0007669"/>
    <property type="project" value="UniProtKB-UniRule"/>
</dbReference>
<evidence type="ECO:0000256" key="5">
    <source>
        <dbReference type="ARBA" id="ARBA00012216"/>
    </source>
</evidence>
<evidence type="ECO:0000256" key="10">
    <source>
        <dbReference type="ARBA" id="ARBA00022960"/>
    </source>
</evidence>
<comment type="similarity">
    <text evidence="4 14">Belongs to the D-alanine--D-alanine ligase family.</text>
</comment>
<evidence type="ECO:0000256" key="8">
    <source>
        <dbReference type="ARBA" id="ARBA00022741"/>
    </source>
</evidence>
<dbReference type="GeneID" id="78151423"/>
<evidence type="ECO:0000313" key="20">
    <source>
        <dbReference type="Proteomes" id="UP000064525"/>
    </source>
</evidence>
<dbReference type="GO" id="GO:0008716">
    <property type="term" value="F:D-alanine-D-alanine ligase activity"/>
    <property type="evidence" value="ECO:0007669"/>
    <property type="project" value="UniProtKB-UniRule"/>
</dbReference>
<dbReference type="EMBL" id="JRPF02000004">
    <property type="protein sequence ID" value="TLD78633.1"/>
    <property type="molecule type" value="Genomic_DNA"/>
</dbReference>
<feature type="domain" description="ATP-grasp" evidence="16">
    <location>
        <begin position="134"/>
        <end position="342"/>
    </location>
</feature>
<evidence type="ECO:0000256" key="7">
    <source>
        <dbReference type="ARBA" id="ARBA00022598"/>
    </source>
</evidence>
<evidence type="ECO:0000256" key="12">
    <source>
        <dbReference type="ARBA" id="ARBA00023316"/>
    </source>
</evidence>
<comment type="cofactor">
    <cofactor evidence="1">
        <name>Mn(2+)</name>
        <dbReference type="ChEBI" id="CHEBI:29035"/>
    </cofactor>
</comment>
<reference evidence="18 19" key="1">
    <citation type="journal article" date="2014" name="Genome Announc.">
        <title>Draft genome sequences of eight enterohepatic helicobacter species isolated from both laboratory and wild rodents.</title>
        <authorList>
            <person name="Sheh A."/>
            <person name="Shen Z."/>
            <person name="Fox J.G."/>
        </authorList>
    </citation>
    <scope>NUCLEOTIDE SEQUENCE [LARGE SCALE GENOMIC DNA]</scope>
    <source>
        <strain evidence="18 19">MIT 98-6810</strain>
    </source>
</reference>
<dbReference type="EC" id="6.3.2.4" evidence="5 14"/>
<dbReference type="UniPathway" id="UPA00219"/>
<dbReference type="PROSITE" id="PS00843">
    <property type="entry name" value="DALA_DALA_LIGASE_1"/>
    <property type="match status" value="1"/>
</dbReference>
<dbReference type="GO" id="GO:0005524">
    <property type="term" value="F:ATP binding"/>
    <property type="evidence" value="ECO:0007669"/>
    <property type="project" value="UniProtKB-UniRule"/>
</dbReference>
<dbReference type="PROSITE" id="PS50975">
    <property type="entry name" value="ATP_GRASP"/>
    <property type="match status" value="1"/>
</dbReference>
<evidence type="ECO:0000256" key="13">
    <source>
        <dbReference type="ARBA" id="ARBA00047614"/>
    </source>
</evidence>
<dbReference type="GO" id="GO:0005737">
    <property type="term" value="C:cytoplasm"/>
    <property type="evidence" value="ECO:0007669"/>
    <property type="project" value="UniProtKB-SubCell"/>
</dbReference>
<dbReference type="SUPFAM" id="SSF52440">
    <property type="entry name" value="PreATP-grasp domain"/>
    <property type="match status" value="1"/>
</dbReference>
<evidence type="ECO:0000313" key="19">
    <source>
        <dbReference type="Proteomes" id="UP000029925"/>
    </source>
</evidence>
<dbReference type="InterPro" id="IPR013815">
    <property type="entry name" value="ATP_grasp_subdomain_1"/>
</dbReference>
<dbReference type="Gene3D" id="3.30.1490.20">
    <property type="entry name" value="ATP-grasp fold, A domain"/>
    <property type="match status" value="1"/>
</dbReference>
<dbReference type="InterPro" id="IPR011095">
    <property type="entry name" value="Dala_Dala_lig_C"/>
</dbReference>
<keyword evidence="6 14" id="KW-0963">Cytoplasm</keyword>
<evidence type="ECO:0000256" key="3">
    <source>
        <dbReference type="ARBA" id="ARBA00004496"/>
    </source>
</evidence>
<dbReference type="Gene3D" id="3.40.50.20">
    <property type="match status" value="1"/>
</dbReference>
<dbReference type="InterPro" id="IPR000291">
    <property type="entry name" value="D-Ala_lig_Van_CS"/>
</dbReference>
<evidence type="ECO:0000313" key="18">
    <source>
        <dbReference type="EMBL" id="TLD78633.1"/>
    </source>
</evidence>
<dbReference type="SUPFAM" id="SSF56059">
    <property type="entry name" value="Glutathione synthetase ATP-binding domain-like"/>
    <property type="match status" value="1"/>
</dbReference>
<keyword evidence="8 15" id="KW-0547">Nucleotide-binding</keyword>
<accession>A0A099UCH5</accession>
<keyword evidence="19" id="KW-1185">Reference proteome</keyword>
<organism evidence="17 20">
    <name type="scientific">Helicobacter typhlonius</name>
    <dbReference type="NCBI Taxonomy" id="76936"/>
    <lineage>
        <taxon>Bacteria</taxon>
        <taxon>Pseudomonadati</taxon>
        <taxon>Campylobacterota</taxon>
        <taxon>Epsilonproteobacteria</taxon>
        <taxon>Campylobacterales</taxon>
        <taxon>Helicobacteraceae</taxon>
        <taxon>Helicobacter</taxon>
    </lineage>
</organism>
<evidence type="ECO:0000256" key="15">
    <source>
        <dbReference type="PROSITE-ProRule" id="PRU00409"/>
    </source>
</evidence>
<dbReference type="GO" id="GO:0008360">
    <property type="term" value="P:regulation of cell shape"/>
    <property type="evidence" value="ECO:0007669"/>
    <property type="project" value="UniProtKB-KW"/>
</dbReference>
<dbReference type="KEGG" id="hty:BN2458_PEG1223"/>
<keyword evidence="11 14" id="KW-0573">Peptidoglycan synthesis</keyword>
<dbReference type="STRING" id="76936.BN2458_PEG1223"/>